<dbReference type="InterPro" id="IPR000870">
    <property type="entry name" value="Homoserine_kinase"/>
</dbReference>
<comment type="similarity">
    <text evidence="7">Belongs to the GHMP kinase family. Homoserine kinase subfamily.</text>
</comment>
<dbReference type="InterPro" id="IPR036554">
    <property type="entry name" value="GHMP_kinase_C_sf"/>
</dbReference>
<dbReference type="RefSeq" id="WP_255226154.1">
    <property type="nucleotide sequence ID" value="NZ_JAJEKE010000002.1"/>
</dbReference>
<dbReference type="Gene3D" id="3.30.230.10">
    <property type="match status" value="1"/>
</dbReference>
<evidence type="ECO:0000256" key="5">
    <source>
        <dbReference type="ARBA" id="ARBA00022777"/>
    </source>
</evidence>
<comment type="catalytic activity">
    <reaction evidence="7">
        <text>L-homoserine + ATP = O-phospho-L-homoserine + ADP + H(+)</text>
        <dbReference type="Rhea" id="RHEA:13985"/>
        <dbReference type="ChEBI" id="CHEBI:15378"/>
        <dbReference type="ChEBI" id="CHEBI:30616"/>
        <dbReference type="ChEBI" id="CHEBI:57476"/>
        <dbReference type="ChEBI" id="CHEBI:57590"/>
        <dbReference type="ChEBI" id="CHEBI:456216"/>
        <dbReference type="EC" id="2.7.1.39"/>
    </reaction>
</comment>
<reference evidence="11 12" key="1">
    <citation type="submission" date="2021-10" db="EMBL/GenBank/DDBJ databases">
        <title>Lutispora strain m25 sp. nov., a thermophilic, non-spore-forming bacterium isolated from a lab-scale methanogenic bioreactor digesting anaerobic sludge.</title>
        <authorList>
            <person name="El Houari A."/>
            <person name="Mcdonald J."/>
        </authorList>
    </citation>
    <scope>NUCLEOTIDE SEQUENCE [LARGE SCALE GENOMIC DNA]</scope>
    <source>
        <strain evidence="12">m25</strain>
    </source>
</reference>
<dbReference type="InterPro" id="IPR014721">
    <property type="entry name" value="Ribsml_uS5_D2-typ_fold_subgr"/>
</dbReference>
<dbReference type="PANTHER" id="PTHR20861:SF1">
    <property type="entry name" value="HOMOSERINE KINASE"/>
    <property type="match status" value="1"/>
</dbReference>
<evidence type="ECO:0000256" key="7">
    <source>
        <dbReference type="HAMAP-Rule" id="MF_00384"/>
    </source>
</evidence>
<comment type="caution">
    <text evidence="11">The sequence shown here is derived from an EMBL/GenBank/DDBJ whole genome shotgun (WGS) entry which is preliminary data.</text>
</comment>
<evidence type="ECO:0000256" key="8">
    <source>
        <dbReference type="NCBIfam" id="TIGR00191"/>
    </source>
</evidence>
<dbReference type="InterPro" id="IPR020568">
    <property type="entry name" value="Ribosomal_Su5_D2-typ_SF"/>
</dbReference>
<feature type="binding site" evidence="7">
    <location>
        <begin position="73"/>
        <end position="83"/>
    </location>
    <ligand>
        <name>ATP</name>
        <dbReference type="ChEBI" id="CHEBI:30616"/>
    </ligand>
</feature>
<dbReference type="HAMAP" id="MF_00384">
    <property type="entry name" value="Homoser_kinase"/>
    <property type="match status" value="1"/>
</dbReference>
<evidence type="ECO:0000256" key="4">
    <source>
        <dbReference type="ARBA" id="ARBA00022741"/>
    </source>
</evidence>
<keyword evidence="6 7" id="KW-0067">ATP-binding</keyword>
<keyword evidence="1 7" id="KW-0028">Amino-acid biosynthesis</keyword>
<dbReference type="EC" id="2.7.1.39" evidence="7 8"/>
<dbReference type="InterPro" id="IPR006204">
    <property type="entry name" value="GHMP_kinase_N_dom"/>
</dbReference>
<dbReference type="Gene3D" id="3.30.70.890">
    <property type="entry name" value="GHMP kinase, C-terminal domain"/>
    <property type="match status" value="1"/>
</dbReference>
<comment type="subcellular location">
    <subcellularLocation>
        <location evidence="7">Cytoplasm</location>
    </subcellularLocation>
</comment>
<accession>A0ABT1NBK0</accession>
<dbReference type="InterPro" id="IPR013750">
    <property type="entry name" value="GHMP_kinase_C_dom"/>
</dbReference>
<protein>
    <recommendedName>
        <fullName evidence="7 8">Homoserine kinase</fullName>
        <shortName evidence="7">HK</shortName>
        <shortName evidence="7">HSK</shortName>
        <ecNumber evidence="7 8">2.7.1.39</ecNumber>
    </recommendedName>
</protein>
<dbReference type="Pfam" id="PF08544">
    <property type="entry name" value="GHMP_kinases_C"/>
    <property type="match status" value="1"/>
</dbReference>
<dbReference type="PIRSF" id="PIRSF000676">
    <property type="entry name" value="Homoser_kin"/>
    <property type="match status" value="1"/>
</dbReference>
<sequence>MIEIAVKATTANLGPGFDCLGLALDIENRVRFTESDMDFEDKNNLIYMSAKKVFDSVGKAMPFIHIEQEINIPICRGLGSSAACIAAGCTAGNALSAANLSIDELIKMGTEIEGHPDNIVPAFLGGFTVSSQDEDRVVYFRKEAYEGFRYAVMYPEFTLPTSQSRGVLPKEIAFGDGVFNISRSSLLTAAMITGDGELLKYACKDAMHQPYRKSLVAGFDEITGRAHSLGALAAFLSGAGPTIIAVLPADDMGFESAMKKHLKGMAGNWTLNVAAASNTGVEIV</sequence>
<dbReference type="Proteomes" id="UP001651880">
    <property type="component" value="Unassembled WGS sequence"/>
</dbReference>
<organism evidence="11 12">
    <name type="scientific">Lutispora saccharofermentans</name>
    <dbReference type="NCBI Taxonomy" id="3024236"/>
    <lineage>
        <taxon>Bacteria</taxon>
        <taxon>Bacillati</taxon>
        <taxon>Bacillota</taxon>
        <taxon>Clostridia</taxon>
        <taxon>Lutisporales</taxon>
        <taxon>Lutisporaceae</taxon>
        <taxon>Lutispora</taxon>
    </lineage>
</organism>
<keyword evidence="3 7" id="KW-0791">Threonine biosynthesis</keyword>
<evidence type="ECO:0000259" key="10">
    <source>
        <dbReference type="Pfam" id="PF08544"/>
    </source>
</evidence>
<dbReference type="PANTHER" id="PTHR20861">
    <property type="entry name" value="HOMOSERINE/4-DIPHOSPHOCYTIDYL-2-C-METHYL-D-ERYTHRITOL KINASE"/>
    <property type="match status" value="1"/>
</dbReference>
<gene>
    <name evidence="7 11" type="primary">thrB</name>
    <name evidence="11" type="ORF">LJD61_03645</name>
</gene>
<dbReference type="SUPFAM" id="SSF55060">
    <property type="entry name" value="GHMP Kinase, C-terminal domain"/>
    <property type="match status" value="1"/>
</dbReference>
<dbReference type="EMBL" id="JAJEKE010000002">
    <property type="protein sequence ID" value="MCQ1528638.1"/>
    <property type="molecule type" value="Genomic_DNA"/>
</dbReference>
<dbReference type="Pfam" id="PF00288">
    <property type="entry name" value="GHMP_kinases_N"/>
    <property type="match status" value="1"/>
</dbReference>
<keyword evidence="5 7" id="KW-0418">Kinase</keyword>
<keyword evidence="2 7" id="KW-0808">Transferase</keyword>
<keyword evidence="7" id="KW-0963">Cytoplasm</keyword>
<feature type="domain" description="GHMP kinase N-terminal" evidence="9">
    <location>
        <begin position="44"/>
        <end position="126"/>
    </location>
</feature>
<feature type="domain" description="GHMP kinase C-terminal" evidence="10">
    <location>
        <begin position="196"/>
        <end position="247"/>
    </location>
</feature>
<name>A0ABT1NBK0_9FIRM</name>
<dbReference type="NCBIfam" id="TIGR00191">
    <property type="entry name" value="thrB"/>
    <property type="match status" value="1"/>
</dbReference>
<evidence type="ECO:0000259" key="9">
    <source>
        <dbReference type="Pfam" id="PF00288"/>
    </source>
</evidence>
<evidence type="ECO:0000256" key="6">
    <source>
        <dbReference type="ARBA" id="ARBA00022840"/>
    </source>
</evidence>
<proteinExistence type="inferred from homology"/>
<keyword evidence="12" id="KW-1185">Reference proteome</keyword>
<comment type="function">
    <text evidence="7">Catalyzes the ATP-dependent phosphorylation of L-homoserine to L-homoserine phosphate.</text>
</comment>
<evidence type="ECO:0000256" key="3">
    <source>
        <dbReference type="ARBA" id="ARBA00022697"/>
    </source>
</evidence>
<dbReference type="SUPFAM" id="SSF54211">
    <property type="entry name" value="Ribosomal protein S5 domain 2-like"/>
    <property type="match status" value="1"/>
</dbReference>
<dbReference type="PRINTS" id="PR00958">
    <property type="entry name" value="HOMSERKINASE"/>
</dbReference>
<keyword evidence="4 7" id="KW-0547">Nucleotide-binding</keyword>
<evidence type="ECO:0000313" key="12">
    <source>
        <dbReference type="Proteomes" id="UP001651880"/>
    </source>
</evidence>
<comment type="pathway">
    <text evidence="7">Amino-acid biosynthesis; L-threonine biosynthesis; L-threonine from L-aspartate: step 4/5.</text>
</comment>
<evidence type="ECO:0000256" key="2">
    <source>
        <dbReference type="ARBA" id="ARBA00022679"/>
    </source>
</evidence>
<dbReference type="GO" id="GO:0004413">
    <property type="term" value="F:homoserine kinase activity"/>
    <property type="evidence" value="ECO:0007669"/>
    <property type="project" value="UniProtKB-EC"/>
</dbReference>
<evidence type="ECO:0000313" key="11">
    <source>
        <dbReference type="EMBL" id="MCQ1528638.1"/>
    </source>
</evidence>
<evidence type="ECO:0000256" key="1">
    <source>
        <dbReference type="ARBA" id="ARBA00022605"/>
    </source>
</evidence>